<dbReference type="WBParaSite" id="PTRK_0000840600.1">
    <property type="protein sequence ID" value="PTRK_0000840600.1"/>
    <property type="gene ID" value="PTRK_0000840600"/>
</dbReference>
<organism evidence="1 2">
    <name type="scientific">Parastrongyloides trichosuri</name>
    <name type="common">Possum-specific nematode worm</name>
    <dbReference type="NCBI Taxonomy" id="131310"/>
    <lineage>
        <taxon>Eukaryota</taxon>
        <taxon>Metazoa</taxon>
        <taxon>Ecdysozoa</taxon>
        <taxon>Nematoda</taxon>
        <taxon>Chromadorea</taxon>
        <taxon>Rhabditida</taxon>
        <taxon>Tylenchina</taxon>
        <taxon>Panagrolaimomorpha</taxon>
        <taxon>Strongyloidoidea</taxon>
        <taxon>Strongyloididae</taxon>
        <taxon>Parastrongyloides</taxon>
    </lineage>
</organism>
<protein>
    <submittedName>
        <fullName evidence="2">SH3 domain-containing protein</fullName>
    </submittedName>
</protein>
<dbReference type="InterPro" id="IPR036028">
    <property type="entry name" value="SH3-like_dom_sf"/>
</dbReference>
<proteinExistence type="predicted"/>
<sequence>MATVPLIPEPDYDSIDNSFQHHYIPTYSKTNQNLMTSKNLLDRYEKISKLQYSRPVNKERALRIAKLQGVPVFPFNNMRESHDSDKIIIPNKAMLVHVKNHRNFDDEGHTFKSCKNCIICKCSVDVNSISSSNSEDSCDKNHDEIVSNQLLLEHLPQEPSYLPPLLIDLSNDFEKNLTFPRSQRDREYEQYIKSNDYSFLNNDDVEEQTTMKIIVMRNFYASRLDELTVRQGQLVELITIKDSWCLVKNSEEIKGWIPYPDSFS</sequence>
<dbReference type="AlphaFoldDB" id="A0A0N4ZJW6"/>
<evidence type="ECO:0000313" key="1">
    <source>
        <dbReference type="Proteomes" id="UP000038045"/>
    </source>
</evidence>
<reference evidence="2" key="1">
    <citation type="submission" date="2017-02" db="UniProtKB">
        <authorList>
            <consortium name="WormBaseParasite"/>
        </authorList>
    </citation>
    <scope>IDENTIFICATION</scope>
</reference>
<dbReference type="Proteomes" id="UP000038045">
    <property type="component" value="Unplaced"/>
</dbReference>
<evidence type="ECO:0000313" key="2">
    <source>
        <dbReference type="WBParaSite" id="PTRK_0000840600.1"/>
    </source>
</evidence>
<name>A0A0N4ZJW6_PARTI</name>
<keyword evidence="1" id="KW-1185">Reference proteome</keyword>
<accession>A0A0N4ZJW6</accession>
<dbReference type="SUPFAM" id="SSF50044">
    <property type="entry name" value="SH3-domain"/>
    <property type="match status" value="1"/>
</dbReference>
<dbReference type="CDD" id="cd00174">
    <property type="entry name" value="SH3"/>
    <property type="match status" value="1"/>
</dbReference>
<dbReference type="Gene3D" id="2.30.30.40">
    <property type="entry name" value="SH3 Domains"/>
    <property type="match status" value="1"/>
</dbReference>